<accession>K1SFA7</accession>
<dbReference type="GO" id="GO:0005840">
    <property type="term" value="C:ribosome"/>
    <property type="evidence" value="ECO:0007669"/>
    <property type="project" value="UniProtKB-KW"/>
</dbReference>
<sequence length="82" mass="9352">SEQEIRMGEYYAGMVGNTYEVVCEGFDRYSDMYFGRSMHFAPEIDGMIYFTSAKDKSSLTIGDFVNVKITDVLENNLLGERV</sequence>
<protein>
    <submittedName>
        <fullName evidence="2">SSU ribosomal protein S12P methylthiotransferase</fullName>
    </submittedName>
</protein>
<organism evidence="2">
    <name type="scientific">human gut metagenome</name>
    <dbReference type="NCBI Taxonomy" id="408170"/>
    <lineage>
        <taxon>unclassified sequences</taxon>
        <taxon>metagenomes</taxon>
        <taxon>organismal metagenomes</taxon>
    </lineage>
</organism>
<dbReference type="InterPro" id="IPR002792">
    <property type="entry name" value="TRAM_dom"/>
</dbReference>
<feature type="non-terminal residue" evidence="2">
    <location>
        <position position="1"/>
    </location>
</feature>
<keyword evidence="2" id="KW-0687">Ribonucleoprotein</keyword>
<keyword evidence="2" id="KW-0808">Transferase</keyword>
<dbReference type="Gene3D" id="2.40.50.140">
    <property type="entry name" value="Nucleic acid-binding proteins"/>
    <property type="match status" value="1"/>
</dbReference>
<evidence type="ECO:0000313" key="2">
    <source>
        <dbReference type="EMBL" id="EKC56248.1"/>
    </source>
</evidence>
<dbReference type="InterPro" id="IPR012340">
    <property type="entry name" value="NA-bd_OB-fold"/>
</dbReference>
<reference evidence="2" key="1">
    <citation type="journal article" date="2013" name="Environ. Microbiol.">
        <title>Microbiota from the distal guts of lean and obese adolescents exhibit partial functional redundancy besides clear differences in community structure.</title>
        <authorList>
            <person name="Ferrer M."/>
            <person name="Ruiz A."/>
            <person name="Lanza F."/>
            <person name="Haange S.B."/>
            <person name="Oberbach A."/>
            <person name="Till H."/>
            <person name="Bargiela R."/>
            <person name="Campoy C."/>
            <person name="Segura M.T."/>
            <person name="Richter M."/>
            <person name="von Bergen M."/>
            <person name="Seifert J."/>
            <person name="Suarez A."/>
        </authorList>
    </citation>
    <scope>NUCLEOTIDE SEQUENCE</scope>
</reference>
<dbReference type="Pfam" id="PF18693">
    <property type="entry name" value="TRAM_2"/>
    <property type="match status" value="1"/>
</dbReference>
<dbReference type="AlphaFoldDB" id="K1SFA7"/>
<name>K1SFA7_9ZZZZ</name>
<dbReference type="PROSITE" id="PS50926">
    <property type="entry name" value="TRAM"/>
    <property type="match status" value="1"/>
</dbReference>
<comment type="caution">
    <text evidence="2">The sequence shown here is derived from an EMBL/GenBank/DDBJ whole genome shotgun (WGS) entry which is preliminary data.</text>
</comment>
<gene>
    <name evidence="2" type="ORF">LEA_14929</name>
</gene>
<dbReference type="EMBL" id="AJWY01010180">
    <property type="protein sequence ID" value="EKC56248.1"/>
    <property type="molecule type" value="Genomic_DNA"/>
</dbReference>
<evidence type="ECO:0000259" key="1">
    <source>
        <dbReference type="PROSITE" id="PS50926"/>
    </source>
</evidence>
<proteinExistence type="predicted"/>
<keyword evidence="2" id="KW-0689">Ribosomal protein</keyword>
<feature type="domain" description="TRAM" evidence="1">
    <location>
        <begin position="12"/>
        <end position="82"/>
    </location>
</feature>
<dbReference type="GO" id="GO:0016740">
    <property type="term" value="F:transferase activity"/>
    <property type="evidence" value="ECO:0007669"/>
    <property type="project" value="UniProtKB-KW"/>
</dbReference>